<evidence type="ECO:0000256" key="1">
    <source>
        <dbReference type="SAM" id="SignalP"/>
    </source>
</evidence>
<reference evidence="2 3" key="1">
    <citation type="submission" date="2024-09" db="EMBL/GenBank/DDBJ databases">
        <title>Laminarin stimulates single cell rates of sulfate reduction while oxygen inhibits transcriptomic activity in coastal marine sediment.</title>
        <authorList>
            <person name="Lindsay M."/>
            <person name="Orcutt B."/>
            <person name="Emerson D."/>
            <person name="Stepanauskas R."/>
            <person name="D'Angelo T."/>
        </authorList>
    </citation>
    <scope>NUCLEOTIDE SEQUENCE [LARGE SCALE GENOMIC DNA]</scope>
    <source>
        <strain evidence="2">SAG AM-311-K15</strain>
    </source>
</reference>
<accession>A0ABV6YTU6</accession>
<feature type="chain" id="PRO_5046476874" description="Outer membrane protein beta-barrel domain-containing protein" evidence="1">
    <location>
        <begin position="25"/>
        <end position="231"/>
    </location>
</feature>
<keyword evidence="3" id="KW-1185">Reference proteome</keyword>
<evidence type="ECO:0000313" key="3">
    <source>
        <dbReference type="Proteomes" id="UP001594351"/>
    </source>
</evidence>
<protein>
    <recommendedName>
        <fullName evidence="4">Outer membrane protein beta-barrel domain-containing protein</fullName>
    </recommendedName>
</protein>
<evidence type="ECO:0008006" key="4">
    <source>
        <dbReference type="Google" id="ProtNLM"/>
    </source>
</evidence>
<evidence type="ECO:0000313" key="2">
    <source>
        <dbReference type="EMBL" id="MFC1849621.1"/>
    </source>
</evidence>
<organism evidence="2 3">
    <name type="scientific">candidate division CSSED10-310 bacterium</name>
    <dbReference type="NCBI Taxonomy" id="2855610"/>
    <lineage>
        <taxon>Bacteria</taxon>
        <taxon>Bacteria division CSSED10-310</taxon>
    </lineage>
</organism>
<dbReference type="Proteomes" id="UP001594351">
    <property type="component" value="Unassembled WGS sequence"/>
</dbReference>
<sequence length="231" mass="26154">MRNFRLKIFWTSFFCILISHPLLAFDQPTGRLWGVGCPIGRATFVFNAGGDIGSGAFYDVNYTYKYNERIGFEWRVGLFTTPQLMEDYDDPDNDELWTGDIVVISFSPHVYLLTRPRYKLFSSIGIDYYHMTLDAPLGFLAAFDFDSPLEVNNRALSVSPVDAVGGHIRFGCETALNETVIFISEVGYLKSDFKVLASWRGQDRVKHSARSQKLSLSGLTLAIGLKVYFPR</sequence>
<gene>
    <name evidence="2" type="ORF">ACFL27_05370</name>
</gene>
<feature type="signal peptide" evidence="1">
    <location>
        <begin position="1"/>
        <end position="24"/>
    </location>
</feature>
<dbReference type="EMBL" id="JBHPBY010000049">
    <property type="protein sequence ID" value="MFC1849621.1"/>
    <property type="molecule type" value="Genomic_DNA"/>
</dbReference>
<comment type="caution">
    <text evidence="2">The sequence shown here is derived from an EMBL/GenBank/DDBJ whole genome shotgun (WGS) entry which is preliminary data.</text>
</comment>
<proteinExistence type="predicted"/>
<keyword evidence="1" id="KW-0732">Signal</keyword>
<name>A0ABV6YTU6_UNCC1</name>